<dbReference type="AlphaFoldDB" id="A0A7X0PAL7"/>
<sequence>MTTGTPRTAEPLLGFGQVRHTRLRPARHAFAYPTFFLMLPLRTLQAQAPGLLAMNRRGAISFHDADHGDGRGPEQGGALAWLDDLLRAEGITDATGEAWLHCYPRVLGYTFKPVSFWYCHRADGSLRAIVVEVNNTFGERHCYLLDAPRYGAEQRARKVFHVSPFCDLSGGYRFRFLRTVHGGEERTVVRIDHDDAQGPLLQTSVSGTLEPITRATLRHALWGYPAMTLALIARIHWQALRLWTKRVRFHRKPETPASFVTR</sequence>
<name>A0A7X0PAL7_9BURK</name>
<dbReference type="InterPro" id="IPR010775">
    <property type="entry name" value="DUF1365"/>
</dbReference>
<protein>
    <submittedName>
        <fullName evidence="1">DUF1365 family protein</fullName>
    </submittedName>
</protein>
<reference evidence="1 2" key="1">
    <citation type="submission" date="2020-08" db="EMBL/GenBank/DDBJ databases">
        <title>Functional genomics of gut bacteria from endangered species of beetles.</title>
        <authorList>
            <person name="Carlos-Shanley C."/>
        </authorList>
    </citation>
    <scope>NUCLEOTIDE SEQUENCE [LARGE SCALE GENOMIC DNA]</scope>
    <source>
        <strain evidence="1 2">S00198</strain>
    </source>
</reference>
<evidence type="ECO:0000313" key="2">
    <source>
        <dbReference type="Proteomes" id="UP000575083"/>
    </source>
</evidence>
<dbReference type="Proteomes" id="UP000575083">
    <property type="component" value="Unassembled WGS sequence"/>
</dbReference>
<gene>
    <name evidence="1" type="ORF">HNP48_000715</name>
</gene>
<comment type="caution">
    <text evidence="1">The sequence shown here is derived from an EMBL/GenBank/DDBJ whole genome shotgun (WGS) entry which is preliminary data.</text>
</comment>
<dbReference type="PANTHER" id="PTHR33973">
    <property type="entry name" value="OS07G0153300 PROTEIN"/>
    <property type="match status" value="1"/>
</dbReference>
<dbReference type="RefSeq" id="WP_184855448.1">
    <property type="nucleotide sequence ID" value="NZ_JACHLK010000001.1"/>
</dbReference>
<proteinExistence type="predicted"/>
<dbReference type="EMBL" id="JACHLK010000001">
    <property type="protein sequence ID" value="MBB6558051.1"/>
    <property type="molecule type" value="Genomic_DNA"/>
</dbReference>
<dbReference type="Pfam" id="PF07103">
    <property type="entry name" value="DUF1365"/>
    <property type="match status" value="1"/>
</dbReference>
<organism evidence="1 2">
    <name type="scientific">Acidovorax soli</name>
    <dbReference type="NCBI Taxonomy" id="592050"/>
    <lineage>
        <taxon>Bacteria</taxon>
        <taxon>Pseudomonadati</taxon>
        <taxon>Pseudomonadota</taxon>
        <taxon>Betaproteobacteria</taxon>
        <taxon>Burkholderiales</taxon>
        <taxon>Comamonadaceae</taxon>
        <taxon>Acidovorax</taxon>
    </lineage>
</organism>
<dbReference type="PANTHER" id="PTHR33973:SF4">
    <property type="entry name" value="OS07G0153300 PROTEIN"/>
    <property type="match status" value="1"/>
</dbReference>
<accession>A0A7X0PAL7</accession>
<keyword evidence="2" id="KW-1185">Reference proteome</keyword>
<evidence type="ECO:0000313" key="1">
    <source>
        <dbReference type="EMBL" id="MBB6558051.1"/>
    </source>
</evidence>